<dbReference type="GO" id="GO:0005737">
    <property type="term" value="C:cytoplasm"/>
    <property type="evidence" value="ECO:0007669"/>
    <property type="project" value="TreeGrafter"/>
</dbReference>
<dbReference type="InterPro" id="IPR014030">
    <property type="entry name" value="Ketoacyl_synth_N"/>
</dbReference>
<keyword evidence="2" id="KW-0597">Phosphoprotein</keyword>
<dbReference type="InterPro" id="IPR032821">
    <property type="entry name" value="PKS_assoc"/>
</dbReference>
<evidence type="ECO:0000256" key="3">
    <source>
        <dbReference type="RuleBase" id="RU003694"/>
    </source>
</evidence>
<dbReference type="PROSITE" id="PS52004">
    <property type="entry name" value="KS3_2"/>
    <property type="match status" value="1"/>
</dbReference>
<reference evidence="5" key="1">
    <citation type="submission" date="2021-02" db="EMBL/GenBank/DDBJ databases">
        <title>Natrosporangium hydrolyticum gen. nov., sp. nov, a haloalkaliphilic actinobacterium from a soda solonchak soil.</title>
        <authorList>
            <person name="Sorokin D.Y."/>
            <person name="Khijniak T.V."/>
            <person name="Zakharycheva A.P."/>
            <person name="Boueva O.V."/>
            <person name="Ariskina E.V."/>
            <person name="Hahnke R.L."/>
            <person name="Bunk B."/>
            <person name="Sproer C."/>
            <person name="Schumann P."/>
            <person name="Evtushenko L.I."/>
            <person name="Kublanov I.V."/>
        </authorList>
    </citation>
    <scope>NUCLEOTIDE SEQUENCE</scope>
    <source>
        <strain evidence="5">DSM 106523</strain>
    </source>
</reference>
<evidence type="ECO:0000256" key="2">
    <source>
        <dbReference type="ARBA" id="ARBA00022553"/>
    </source>
</evidence>
<dbReference type="SUPFAM" id="SSF53901">
    <property type="entry name" value="Thiolase-like"/>
    <property type="match status" value="1"/>
</dbReference>
<dbReference type="Pfam" id="PF16197">
    <property type="entry name" value="KAsynt_C_assoc"/>
    <property type="match status" value="1"/>
</dbReference>
<dbReference type="RefSeq" id="WP_239678512.1">
    <property type="nucleotide sequence ID" value="NZ_CP070499.1"/>
</dbReference>
<dbReference type="GO" id="GO:0004312">
    <property type="term" value="F:fatty acid synthase activity"/>
    <property type="evidence" value="ECO:0007669"/>
    <property type="project" value="TreeGrafter"/>
</dbReference>
<evidence type="ECO:0000313" key="6">
    <source>
        <dbReference type="Proteomes" id="UP000662857"/>
    </source>
</evidence>
<keyword evidence="3" id="KW-0808">Transferase</keyword>
<keyword evidence="6" id="KW-1185">Reference proteome</keyword>
<protein>
    <submittedName>
        <fullName evidence="5">Polyketide synthase</fullName>
    </submittedName>
</protein>
<feature type="domain" description="Ketosynthase family 3 (KS3)" evidence="4">
    <location>
        <begin position="9"/>
        <end position="396"/>
    </location>
</feature>
<dbReference type="Pfam" id="PF02801">
    <property type="entry name" value="Ketoacyl-synt_C"/>
    <property type="match status" value="1"/>
</dbReference>
<comment type="similarity">
    <text evidence="3">Belongs to the thiolase-like superfamily. Beta-ketoacyl-ACP synthases family.</text>
</comment>
<gene>
    <name evidence="5" type="ORF">JQS43_08455</name>
</gene>
<dbReference type="SMART" id="SM00825">
    <property type="entry name" value="PKS_KS"/>
    <property type="match status" value="1"/>
</dbReference>
<sequence length="426" mass="43704">MTGDETSYGDEIAIVGMAGRFPGAGDVGAFWTQLLDTVDSTGQPTPWLTEFDPDFFGFTPAEAVATDPQHRMFLELAWQALTDSGHDPAAPPGPVGVFASASANQYQSLRVAAGRDPAPFQSADHLPGQVSYRLGLTGPAVAVQTACSGSLVAVCLAAQSLLDFRCDVAIAGGTNVDLPDYRHPSDGLRSPDGVCRAFDAAGQGSGFASGGGAVVLRRLADAIAAGESVYAVLRGFAVSNDGANRGGFAVPGVDGQAAAVAEALAVSELAPDQVGYIEAHGSGTRLGDAIEVAALRRIFDDRVAGPVALGSVKTNLGYLDAACGITGLIKTALVVGQGMIPANLHFREANPEIDFGPFVVPTKTTPWPEQPPGTLRVAGVSAFGVGGTNAHVVVAQPPTPGWSRLPTAAQPFSRQRCWDDAVAVVA</sequence>
<dbReference type="PANTHER" id="PTHR43775:SF37">
    <property type="entry name" value="SI:DKEY-61P9.11"/>
    <property type="match status" value="1"/>
</dbReference>
<dbReference type="EMBL" id="CP070499">
    <property type="protein sequence ID" value="QSB17591.1"/>
    <property type="molecule type" value="Genomic_DNA"/>
</dbReference>
<evidence type="ECO:0000259" key="4">
    <source>
        <dbReference type="PROSITE" id="PS52004"/>
    </source>
</evidence>
<dbReference type="Proteomes" id="UP000662857">
    <property type="component" value="Chromosome"/>
</dbReference>
<dbReference type="Pfam" id="PF00109">
    <property type="entry name" value="ketoacyl-synt"/>
    <property type="match status" value="2"/>
</dbReference>
<name>A0A895YJ60_9ACTN</name>
<dbReference type="KEGG" id="nhy:JQS43_08455"/>
<dbReference type="GO" id="GO:0005886">
    <property type="term" value="C:plasma membrane"/>
    <property type="evidence" value="ECO:0007669"/>
    <property type="project" value="TreeGrafter"/>
</dbReference>
<dbReference type="Gene3D" id="3.40.47.10">
    <property type="match status" value="1"/>
</dbReference>
<keyword evidence="1" id="KW-0596">Phosphopantetheine</keyword>
<dbReference type="InterPro" id="IPR016039">
    <property type="entry name" value="Thiolase-like"/>
</dbReference>
<organism evidence="5 6">
    <name type="scientific">Natronosporangium hydrolyticum</name>
    <dbReference type="NCBI Taxonomy" id="2811111"/>
    <lineage>
        <taxon>Bacteria</taxon>
        <taxon>Bacillati</taxon>
        <taxon>Actinomycetota</taxon>
        <taxon>Actinomycetes</taxon>
        <taxon>Micromonosporales</taxon>
        <taxon>Micromonosporaceae</taxon>
        <taxon>Natronosporangium</taxon>
    </lineage>
</organism>
<proteinExistence type="inferred from homology"/>
<dbReference type="InterPro" id="IPR020841">
    <property type="entry name" value="PKS_Beta-ketoAc_synthase_dom"/>
</dbReference>
<evidence type="ECO:0000256" key="1">
    <source>
        <dbReference type="ARBA" id="ARBA00022450"/>
    </source>
</evidence>
<dbReference type="InterPro" id="IPR050091">
    <property type="entry name" value="PKS_NRPS_Biosynth_Enz"/>
</dbReference>
<dbReference type="GO" id="GO:0071770">
    <property type="term" value="P:DIM/DIP cell wall layer assembly"/>
    <property type="evidence" value="ECO:0007669"/>
    <property type="project" value="TreeGrafter"/>
</dbReference>
<dbReference type="InterPro" id="IPR014031">
    <property type="entry name" value="Ketoacyl_synth_C"/>
</dbReference>
<accession>A0A895YJ60</accession>
<dbReference type="CDD" id="cd00833">
    <property type="entry name" value="PKS"/>
    <property type="match status" value="1"/>
</dbReference>
<dbReference type="GO" id="GO:0006633">
    <property type="term" value="P:fatty acid biosynthetic process"/>
    <property type="evidence" value="ECO:0007669"/>
    <property type="project" value="TreeGrafter"/>
</dbReference>
<evidence type="ECO:0000313" key="5">
    <source>
        <dbReference type="EMBL" id="QSB17591.1"/>
    </source>
</evidence>
<dbReference type="AlphaFoldDB" id="A0A895YJ60"/>
<dbReference type="PANTHER" id="PTHR43775">
    <property type="entry name" value="FATTY ACID SYNTHASE"/>
    <property type="match status" value="1"/>
</dbReference>